<keyword evidence="2" id="KW-1185">Reference proteome</keyword>
<accession>A0A344UBA9</accession>
<evidence type="ECO:0000313" key="1">
    <source>
        <dbReference type="EMBL" id="AXE28180.1"/>
    </source>
</evidence>
<evidence type="ECO:0000313" key="2">
    <source>
        <dbReference type="Proteomes" id="UP000252004"/>
    </source>
</evidence>
<dbReference type="AlphaFoldDB" id="A0A344UBA9"/>
<gene>
    <name evidence="1" type="ORF">C0216_32350</name>
</gene>
<keyword evidence="1" id="KW-0614">Plasmid</keyword>
<geneLocation type="plasmid" evidence="1 2">
    <name>unnamed2</name>
</geneLocation>
<dbReference type="Proteomes" id="UP000252004">
    <property type="component" value="Plasmid unnamed2"/>
</dbReference>
<organism evidence="1 2">
    <name type="scientific">Streptomyces globosus</name>
    <dbReference type="NCBI Taxonomy" id="68209"/>
    <lineage>
        <taxon>Bacteria</taxon>
        <taxon>Bacillati</taxon>
        <taxon>Actinomycetota</taxon>
        <taxon>Actinomycetes</taxon>
        <taxon>Kitasatosporales</taxon>
        <taxon>Streptomycetaceae</taxon>
        <taxon>Streptomyces</taxon>
    </lineage>
</organism>
<name>A0A344UBA9_9ACTN</name>
<reference evidence="1 2" key="1">
    <citation type="submission" date="2018-01" db="EMBL/GenBank/DDBJ databases">
        <title>Draft genome Sequence of streptomyces globosus LZH-48.</title>
        <authorList>
            <person name="Ran K."/>
            <person name="Li Z."/>
            <person name="Wei S."/>
            <person name="Dong R."/>
        </authorList>
    </citation>
    <scope>NUCLEOTIDE SEQUENCE [LARGE SCALE GENOMIC DNA]</scope>
    <source>
        <strain evidence="1 2">LZH-48</strain>
        <plasmid evidence="1 2">unnamed2</plasmid>
    </source>
</reference>
<sequence>MRVKRWPAPAMAGSLAGYDAGRGRVEQFRRIPPVAFARRQTHAYVIRQIPEGDGRLPAGNLCPRVVPYASRRDSSSRMTRVTGMRRGAEW</sequence>
<dbReference type="OrthoDB" id="5244330at2"/>
<proteinExistence type="predicted"/>
<protein>
    <submittedName>
        <fullName evidence="1">Uncharacterized protein</fullName>
    </submittedName>
</protein>
<dbReference type="EMBL" id="CP030864">
    <property type="protein sequence ID" value="AXE28180.1"/>
    <property type="molecule type" value="Genomic_DNA"/>
</dbReference>
<dbReference type="KEGG" id="sgz:C0216_32350"/>